<name>A0AAU9WW90_9CNID</name>
<feature type="compositionally biased region" description="Basic and acidic residues" evidence="1">
    <location>
        <begin position="441"/>
        <end position="460"/>
    </location>
</feature>
<accession>A0AAU9WW90</accession>
<evidence type="ECO:0000256" key="1">
    <source>
        <dbReference type="SAM" id="MobiDB-lite"/>
    </source>
</evidence>
<dbReference type="EMBL" id="CALNXJ010000023">
    <property type="protein sequence ID" value="CAH3127851.1"/>
    <property type="molecule type" value="Genomic_DNA"/>
</dbReference>
<evidence type="ECO:0000313" key="3">
    <source>
        <dbReference type="Proteomes" id="UP001159428"/>
    </source>
</evidence>
<feature type="compositionally biased region" description="Basic and acidic residues" evidence="1">
    <location>
        <begin position="508"/>
        <end position="527"/>
    </location>
</feature>
<feature type="compositionally biased region" description="Basic and acidic residues" evidence="1">
    <location>
        <begin position="651"/>
        <end position="666"/>
    </location>
</feature>
<feature type="region of interest" description="Disordered" evidence="1">
    <location>
        <begin position="239"/>
        <end position="835"/>
    </location>
</feature>
<organism evidence="2 3">
    <name type="scientific">Pocillopora meandrina</name>
    <dbReference type="NCBI Taxonomy" id="46732"/>
    <lineage>
        <taxon>Eukaryota</taxon>
        <taxon>Metazoa</taxon>
        <taxon>Cnidaria</taxon>
        <taxon>Anthozoa</taxon>
        <taxon>Hexacorallia</taxon>
        <taxon>Scleractinia</taxon>
        <taxon>Astrocoeniina</taxon>
        <taxon>Pocilloporidae</taxon>
        <taxon>Pocillopora</taxon>
    </lineage>
</organism>
<gene>
    <name evidence="2" type="ORF">PMEA_00013391</name>
</gene>
<keyword evidence="3" id="KW-1185">Reference proteome</keyword>
<feature type="compositionally biased region" description="Polar residues" evidence="1">
    <location>
        <begin position="336"/>
        <end position="366"/>
    </location>
</feature>
<feature type="region of interest" description="Disordered" evidence="1">
    <location>
        <begin position="184"/>
        <end position="219"/>
    </location>
</feature>
<evidence type="ECO:0000313" key="2">
    <source>
        <dbReference type="EMBL" id="CAH3127851.1"/>
    </source>
</evidence>
<feature type="compositionally biased region" description="Polar residues" evidence="1">
    <location>
        <begin position="275"/>
        <end position="297"/>
    </location>
</feature>
<feature type="compositionally biased region" description="Polar residues" evidence="1">
    <location>
        <begin position="789"/>
        <end position="817"/>
    </location>
</feature>
<feature type="region of interest" description="Disordered" evidence="1">
    <location>
        <begin position="862"/>
        <end position="892"/>
    </location>
</feature>
<protein>
    <submittedName>
        <fullName evidence="2">Uncharacterized protein</fullName>
    </submittedName>
</protein>
<feature type="compositionally biased region" description="Basic and acidic residues" evidence="1">
    <location>
        <begin position="742"/>
        <end position="752"/>
    </location>
</feature>
<feature type="compositionally biased region" description="Polar residues" evidence="1">
    <location>
        <begin position="467"/>
        <end position="500"/>
    </location>
</feature>
<sequence length="909" mass="99538">MIILNFQDTLITAQRALAVHYGNSYPCSNRVQQSLREILNQKFNGSHRSFTEKFLRPTTLLLEKLKAEGFPLVKDGRVILHLSGPINHLEVGEMFFQVGHTTPGTLTLKFAKPSGNTVFLQPSIIEEIEYHLAFTQQYLHQLRKEAGTSGDNLMQLLVVSTVNGQDCATEKIRVDGIMPYTFGHGGSKTPSSKIDQSVGDGSPSYCQPEENSDPPIYQAVKDPTALNYNDTRLQQEHVLGAEGGNPPEDKGQQSLKVGPSPDRGEKNPPYPSIHQAVSHQNTSDTGAKELSSGTSVKNPPYPPIHRAVRDQITPKDTGQRLLKENSSSSGEEKNPSYPSIHQAVSDQCTPKTDQQEDSSNIGTNNPHYPPIHQAVRDQPAPEDTGQLIFREYPPSGGGENNPSYPSIHQAVSDQRTPDTGQQEDSSATGTNNPKYPPIHQAVRDQHTPEDIGQRLFKRDPPSGGGENNPSYPSIHQAVSDQQTPDTGQQEDSSATSTNNPKYPPIHQAVRDQHTPEKIGQRLFKEDPPSGGGENNPSYPSIHQAVCDQRTPDTGQQEDSSGTDKNNLQYPPVHQAVRDQPTLENIGQLLFEEEPPSGREEKNPSYPSLHQAVGDQRLPDTSQQESSSTGTNNPQYPPVHQAVRDQFTPEDIGQRLFKEEPPSDGAERNPSYPFMHQAISDQHTTHDQQEQSLRAGGNNPQYPPIHRAVRDQPTTEDVDQRPPRTEQSSDGGEKNPTYPSIHHAVDDRSELHAGHLRNSPGAGANNPPYPPIHQAVSDQPPDSRDHEHSSNASEADTSQRVPRGQNITENTGRQNTGAQVIDAVGNNPTYLPPKAVASASACSAQAVGNNSAYLPPQAQRYTAKGCPTKSEQVSSDAGRSDSPHCNSRNSTTSIAIADPYRFLEDEECQF</sequence>
<feature type="compositionally biased region" description="Polar residues" evidence="1">
    <location>
        <begin position="868"/>
        <end position="892"/>
    </location>
</feature>
<feature type="compositionally biased region" description="Polar residues" evidence="1">
    <location>
        <begin position="618"/>
        <end position="633"/>
    </location>
</feature>
<feature type="compositionally biased region" description="Polar residues" evidence="1">
    <location>
        <begin position="551"/>
        <end position="568"/>
    </location>
</feature>
<dbReference type="AlphaFoldDB" id="A0AAU9WW90"/>
<dbReference type="Proteomes" id="UP001159428">
    <property type="component" value="Unassembled WGS sequence"/>
</dbReference>
<proteinExistence type="predicted"/>
<feature type="compositionally biased region" description="Basic and acidic residues" evidence="1">
    <location>
        <begin position="307"/>
        <end position="323"/>
    </location>
</feature>
<feature type="compositionally biased region" description="Polar residues" evidence="1">
    <location>
        <begin position="400"/>
        <end position="433"/>
    </location>
</feature>
<comment type="caution">
    <text evidence="2">The sequence shown here is derived from an EMBL/GenBank/DDBJ whole genome shotgun (WGS) entry which is preliminary data.</text>
</comment>
<reference evidence="2 3" key="1">
    <citation type="submission" date="2022-05" db="EMBL/GenBank/DDBJ databases">
        <authorList>
            <consortium name="Genoscope - CEA"/>
            <person name="William W."/>
        </authorList>
    </citation>
    <scope>NUCLEOTIDE SEQUENCE [LARGE SCALE GENOMIC DNA]</scope>
</reference>